<dbReference type="AlphaFoldDB" id="Q5N7H7"/>
<proteinExistence type="predicted"/>
<organism evidence="1">
    <name type="scientific">Oryza sativa subsp. japonica</name>
    <name type="common">Rice</name>
    <dbReference type="NCBI Taxonomy" id="39947"/>
    <lineage>
        <taxon>Eukaryota</taxon>
        <taxon>Viridiplantae</taxon>
        <taxon>Streptophyta</taxon>
        <taxon>Embryophyta</taxon>
        <taxon>Tracheophyta</taxon>
        <taxon>Spermatophyta</taxon>
        <taxon>Magnoliopsida</taxon>
        <taxon>Liliopsida</taxon>
        <taxon>Poales</taxon>
        <taxon>Poaceae</taxon>
        <taxon>BOP clade</taxon>
        <taxon>Oryzoideae</taxon>
        <taxon>Oryzeae</taxon>
        <taxon>Oryzinae</taxon>
        <taxon>Oryza</taxon>
        <taxon>Oryza sativa</taxon>
    </lineage>
</organism>
<dbReference type="Proteomes" id="UP000817658">
    <property type="component" value="Chromosome 1"/>
</dbReference>
<dbReference type="EMBL" id="AP003561">
    <property type="protein sequence ID" value="BAD82579.1"/>
    <property type="molecule type" value="Genomic_DNA"/>
</dbReference>
<protein>
    <submittedName>
        <fullName evidence="1">Uncharacterized protein</fullName>
    </submittedName>
</protein>
<gene>
    <name evidence="1" type="primary">B1065E10.42</name>
</gene>
<accession>Q5N7H7</accession>
<name>Q5N7H7_ORYSJ</name>
<evidence type="ECO:0000313" key="1">
    <source>
        <dbReference type="EMBL" id="BAD82579.1"/>
    </source>
</evidence>
<sequence>MNAPLRSPLPPRPAWKHRLGCLSSVPLGNAGAQPLFLIGICNVVCNMSLELHVNETKWVNNGSENI</sequence>
<reference evidence="1" key="1">
    <citation type="journal article" date="2002" name="Nature">
        <title>The genome sequence and structure of rice chromosome 1.</title>
        <authorList>
            <person name="Sasaki T."/>
            <person name="Matsumoto T."/>
            <person name="Yamamoto K."/>
            <person name="Sakata K."/>
            <person name="Baba T."/>
            <person name="Katayose Y."/>
            <person name="Wu J."/>
            <person name="Niimura Y."/>
            <person name="Cheng Z."/>
            <person name="Nagamura Y."/>
            <person name="Antonio B.A."/>
            <person name="Kanamori H."/>
            <person name="Hosokawa S."/>
            <person name="Masukawa M."/>
            <person name="Arikawa K."/>
            <person name="Chiden Y."/>
            <person name="Hayashi M."/>
            <person name="Okamoto M."/>
            <person name="Ando T."/>
            <person name="Aoki H."/>
            <person name="Arita K."/>
            <person name="Hamada M."/>
            <person name="Harada C."/>
            <person name="Hijishita S."/>
            <person name="Honda M."/>
            <person name="Ichikawa Y."/>
            <person name="Idonuma A."/>
            <person name="Iijima M."/>
            <person name="Ikeda M."/>
            <person name="Ikeno M."/>
            <person name="Itoh S."/>
            <person name="Itoh T."/>
            <person name="Itoh Y."/>
            <person name="Itoh Y."/>
            <person name="Iwabuchi A."/>
            <person name="Kamiya K."/>
            <person name="Karasawa W."/>
            <person name="Katagiri S."/>
            <person name="Kikuta A."/>
            <person name="Kobayashi N."/>
            <person name="Kono I."/>
            <person name="Machita K."/>
            <person name="Maehara T."/>
            <person name="Mizuno H."/>
            <person name="Mizubayashi T."/>
            <person name="Mukai Y."/>
            <person name="Nagasaki H."/>
            <person name="Nakashima M."/>
            <person name="Nakama Y."/>
            <person name="Nakamichi Y."/>
            <person name="Nakamura M."/>
            <person name="Namiki N."/>
            <person name="Negishi M."/>
            <person name="Ohta I."/>
            <person name="Ono N."/>
            <person name="Saji S."/>
            <person name="Sakai K."/>
            <person name="Shibata M."/>
            <person name="Shimokawa T."/>
            <person name="Shomura A."/>
            <person name="Song J."/>
            <person name="Takazaki Y."/>
            <person name="Terasawa K."/>
            <person name="Tsuji K."/>
            <person name="Waki K."/>
            <person name="Yamagata H."/>
            <person name="Yamane H."/>
            <person name="Yoshiki S."/>
            <person name="Yoshihara R."/>
            <person name="Yukawa K."/>
            <person name="Zhong H."/>
            <person name="Iwama H."/>
            <person name="Endo T."/>
            <person name="Ito H."/>
            <person name="Hahn J.H."/>
            <person name="Kim H.I."/>
            <person name="Eun M.Y."/>
            <person name="Yano M."/>
            <person name="Jiang J."/>
            <person name="Gojobori T."/>
        </authorList>
    </citation>
    <scope>NUCLEOTIDE SEQUENCE [LARGE SCALE GENOMIC DNA]</scope>
</reference>